<dbReference type="EMBL" id="JAWWNJ010000009">
    <property type="protein sequence ID" value="KAK7049069.1"/>
    <property type="molecule type" value="Genomic_DNA"/>
</dbReference>
<evidence type="ECO:0000313" key="2">
    <source>
        <dbReference type="EMBL" id="KAK7049069.1"/>
    </source>
</evidence>
<evidence type="ECO:0000313" key="3">
    <source>
        <dbReference type="Proteomes" id="UP001362999"/>
    </source>
</evidence>
<dbReference type="Gene3D" id="3.80.10.10">
    <property type="entry name" value="Ribonuclease Inhibitor"/>
    <property type="match status" value="1"/>
</dbReference>
<dbReference type="EMBL" id="JAWWNJ010000009">
    <property type="protein sequence ID" value="KAK7049064.1"/>
    <property type="molecule type" value="Genomic_DNA"/>
</dbReference>
<keyword evidence="3" id="KW-1185">Reference proteome</keyword>
<gene>
    <name evidence="1" type="ORF">R3P38DRAFT_1883634</name>
    <name evidence="2" type="ORF">R3P38DRAFT_1883654</name>
</gene>
<evidence type="ECO:0008006" key="4">
    <source>
        <dbReference type="Google" id="ProtNLM"/>
    </source>
</evidence>
<name>A0AAW0DD20_9AGAR</name>
<accession>A0AAW0DD20</accession>
<proteinExistence type="predicted"/>
<dbReference type="AlphaFoldDB" id="A0AAW0DD20"/>
<evidence type="ECO:0000313" key="1">
    <source>
        <dbReference type="EMBL" id="KAK7049064.1"/>
    </source>
</evidence>
<dbReference type="InterPro" id="IPR032675">
    <property type="entry name" value="LRR_dom_sf"/>
</dbReference>
<dbReference type="Proteomes" id="UP001362999">
    <property type="component" value="Unassembled WGS sequence"/>
</dbReference>
<sequence>MSQTPTVAQLWQDVDDLVTAIAQAPDTQQAALISQLGEAKHKLNMAVDPMARLPLEIQSLIFLAVPPSRNTHPYPPHPPPPDPLSTPMVFLQVCQLWRDIALATPQLWCNLGMVDLPRSPKYSNLCGYWLSRARSLPVSLSLRGFLALHQDVQDLVAQYSSQLESLTLGLVVPDATLIDPDTTLGLEHWRGLELSSLKNLSLQASDPASFGSIRRWLDVLAAAPMLSRLELDNVFFEPENNQELFPSPLRLASLQDLELGFPFMYDVLGTNGSSSRILRHLTLPALRELSLSVLDVGYGELNAFISRSSPPLESLHMAIPFNWSLSSLVQFLRLIPTLVSLHLSITSPDPRDAAKLFLLFDTLNTADFLPNLHNVEMYADLHVPVDYEQMLRLLTFRRTSCPGRLESFKLQIPEYGPGTPIPPSDHLKSGLRQLMEGGLSLHIGHPSENLL</sequence>
<dbReference type="SUPFAM" id="SSF52047">
    <property type="entry name" value="RNI-like"/>
    <property type="match status" value="1"/>
</dbReference>
<comment type="caution">
    <text evidence="1">The sequence shown here is derived from an EMBL/GenBank/DDBJ whole genome shotgun (WGS) entry which is preliminary data.</text>
</comment>
<reference evidence="1 3" key="1">
    <citation type="journal article" date="2024" name="J Genomics">
        <title>Draft genome sequencing and assembly of Favolaschia claudopus CIRM-BRFM 2984 isolated from oak limbs.</title>
        <authorList>
            <person name="Navarro D."/>
            <person name="Drula E."/>
            <person name="Chaduli D."/>
            <person name="Cazenave R."/>
            <person name="Ahrendt S."/>
            <person name="Wang J."/>
            <person name="Lipzen A."/>
            <person name="Daum C."/>
            <person name="Barry K."/>
            <person name="Grigoriev I.V."/>
            <person name="Favel A."/>
            <person name="Rosso M.N."/>
            <person name="Martin F."/>
        </authorList>
    </citation>
    <scope>NUCLEOTIDE SEQUENCE [LARGE SCALE GENOMIC DNA]</scope>
    <source>
        <strain evidence="1 3">CIRM-BRFM 2984</strain>
    </source>
</reference>
<protein>
    <recommendedName>
        <fullName evidence="4">F-box domain-containing protein</fullName>
    </recommendedName>
</protein>
<organism evidence="1 3">
    <name type="scientific">Favolaschia claudopus</name>
    <dbReference type="NCBI Taxonomy" id="2862362"/>
    <lineage>
        <taxon>Eukaryota</taxon>
        <taxon>Fungi</taxon>
        <taxon>Dikarya</taxon>
        <taxon>Basidiomycota</taxon>
        <taxon>Agaricomycotina</taxon>
        <taxon>Agaricomycetes</taxon>
        <taxon>Agaricomycetidae</taxon>
        <taxon>Agaricales</taxon>
        <taxon>Marasmiineae</taxon>
        <taxon>Mycenaceae</taxon>
        <taxon>Favolaschia</taxon>
    </lineage>
</organism>